<evidence type="ECO:0000313" key="8">
    <source>
        <dbReference type="EMBL" id="MPL88192.1"/>
    </source>
</evidence>
<dbReference type="Gene3D" id="3.20.20.80">
    <property type="entry name" value="Glycosidases"/>
    <property type="match status" value="1"/>
</dbReference>
<evidence type="ECO:0000256" key="5">
    <source>
        <dbReference type="ARBA" id="ARBA00022801"/>
    </source>
</evidence>
<dbReference type="FunFam" id="3.20.20.80:FF:000090">
    <property type="entry name" value="Alpha-L-arabinofuranosidase A"/>
    <property type="match status" value="1"/>
</dbReference>
<comment type="catalytic activity">
    <reaction evidence="1">
        <text>Hydrolysis of terminal non-reducing alpha-L-arabinofuranoside residues in alpha-L-arabinosides.</text>
        <dbReference type="EC" id="3.2.1.55"/>
    </reaction>
</comment>
<dbReference type="InterPro" id="IPR055235">
    <property type="entry name" value="ASD1_cat"/>
</dbReference>
<organism evidence="8">
    <name type="scientific">bioreactor metagenome</name>
    <dbReference type="NCBI Taxonomy" id="1076179"/>
    <lineage>
        <taxon>unclassified sequences</taxon>
        <taxon>metagenomes</taxon>
        <taxon>ecological metagenomes</taxon>
    </lineage>
</organism>
<keyword evidence="4" id="KW-0732">Signal</keyword>
<dbReference type="GO" id="GO:0046556">
    <property type="term" value="F:alpha-L-arabinofuranosidase activity"/>
    <property type="evidence" value="ECO:0007669"/>
    <property type="project" value="UniProtKB-EC"/>
</dbReference>
<dbReference type="AlphaFoldDB" id="A0A644VBS3"/>
<keyword evidence="5" id="KW-0378">Hydrolase</keyword>
<evidence type="ECO:0000256" key="6">
    <source>
        <dbReference type="ARBA" id="ARBA00023180"/>
    </source>
</evidence>
<accession>A0A644VBS3</accession>
<sequence>MNSNLKKGLCVLSFLTAGFSLFGQSTESDYLIKMDVDKIGSTIQPTMYGVFFEDINFGADGGLYAELIKNRSFEFEYPFTGWTPFGDVSIRSDKPCFDRNPHYARLINRKQLTGTGLINEGFKGIGIKTNEKYDLSFYARTLKNETMKLKIEIVSDKNDIIESKEVSINSKSWNKYMITFAPMQTCSKSSIRITMLTTGVLDIEHISLFPQETFNNRSNGLRKDLAMALKDLKPGVFRFPGGCIVEGTDLSTRYQWKNTIGPVENRPININRWNYTFSHKKFPDYYQSYGLGFYEYFVLSEDIGAEPLPVLNCGLSCQYENNDPNQNCPVDKLEPYIEDALDLIEFANGPITSTWGKIRADMGHPAPFNLKMIAIGNEQWGTLYTERLEPFVKAIRAKYPNIKIIGSSGPQAEGKDFDFLWPEMKRIGVDLVDEHYYRSPEWFLSNANRYDSYDRNGPKVFAGEYACHAPDKENSFLTALSEAAFMTGLERNADVVHLCTYAPLFAHKEAWQWRPDLIWFDNLSFVKTPNYYVQQLFGNNAGTHVLALTMNGKAVSGQQNLYATAASDATDNTLIIKIANTGIDQKKISFILDGLKAGVHAVTLTHLNSSDLNAKNSFETPDRITPKVVHSYIKDNKMDIALPPLSFTILRIAR</sequence>
<name>A0A644VBS3_9ZZZZ</name>
<dbReference type="SUPFAM" id="SSF51011">
    <property type="entry name" value="Glycosyl hydrolase domain"/>
    <property type="match status" value="1"/>
</dbReference>
<evidence type="ECO:0000259" key="7">
    <source>
        <dbReference type="SMART" id="SM00813"/>
    </source>
</evidence>
<reference evidence="8" key="1">
    <citation type="submission" date="2019-08" db="EMBL/GenBank/DDBJ databases">
        <authorList>
            <person name="Kucharzyk K."/>
            <person name="Murdoch R.W."/>
            <person name="Higgins S."/>
            <person name="Loffler F."/>
        </authorList>
    </citation>
    <scope>NUCLEOTIDE SEQUENCE</scope>
</reference>
<dbReference type="InterPro" id="IPR013780">
    <property type="entry name" value="Glyco_hydro_b"/>
</dbReference>
<dbReference type="InterPro" id="IPR051563">
    <property type="entry name" value="Glycosyl_Hydrolase_51"/>
</dbReference>
<dbReference type="Pfam" id="PF02018">
    <property type="entry name" value="CBM_4_9"/>
    <property type="match status" value="1"/>
</dbReference>
<dbReference type="InterPro" id="IPR017853">
    <property type="entry name" value="GH"/>
</dbReference>
<dbReference type="SMART" id="SM00813">
    <property type="entry name" value="Alpha-L-AF_C"/>
    <property type="match status" value="1"/>
</dbReference>
<feature type="domain" description="Alpha-L-arabinofuranosidase C-terminal" evidence="7">
    <location>
        <begin position="463"/>
        <end position="646"/>
    </location>
</feature>
<evidence type="ECO:0000256" key="2">
    <source>
        <dbReference type="ARBA" id="ARBA00007186"/>
    </source>
</evidence>
<dbReference type="PANTHER" id="PTHR31776:SF0">
    <property type="entry name" value="ALPHA-L-ARABINOFURANOSIDASE 1"/>
    <property type="match status" value="1"/>
</dbReference>
<dbReference type="SUPFAM" id="SSF51445">
    <property type="entry name" value="(Trans)glycosidases"/>
    <property type="match status" value="1"/>
</dbReference>
<keyword evidence="6" id="KW-0325">Glycoprotein</keyword>
<comment type="caution">
    <text evidence="8">The sequence shown here is derived from an EMBL/GenBank/DDBJ whole genome shotgun (WGS) entry which is preliminary data.</text>
</comment>
<dbReference type="EC" id="3.2.1.55" evidence="3"/>
<dbReference type="EMBL" id="VSSQ01000252">
    <property type="protein sequence ID" value="MPL88192.1"/>
    <property type="molecule type" value="Genomic_DNA"/>
</dbReference>
<dbReference type="Pfam" id="PF06964">
    <property type="entry name" value="Alpha-L-AF_C"/>
    <property type="match status" value="1"/>
</dbReference>
<gene>
    <name evidence="8" type="ORF">SDC9_34210</name>
</gene>
<dbReference type="GO" id="GO:0046373">
    <property type="term" value="P:L-arabinose metabolic process"/>
    <property type="evidence" value="ECO:0007669"/>
    <property type="project" value="InterPro"/>
</dbReference>
<proteinExistence type="inferred from homology"/>
<protein>
    <recommendedName>
        <fullName evidence="3">non-reducing end alpha-L-arabinofuranosidase</fullName>
        <ecNumber evidence="3">3.2.1.55</ecNumber>
    </recommendedName>
</protein>
<dbReference type="Gene3D" id="2.60.120.260">
    <property type="entry name" value="Galactose-binding domain-like"/>
    <property type="match status" value="1"/>
</dbReference>
<dbReference type="Pfam" id="PF22848">
    <property type="entry name" value="ASD1_dom"/>
    <property type="match status" value="1"/>
</dbReference>
<dbReference type="InterPro" id="IPR003305">
    <property type="entry name" value="CenC_carb-bd"/>
</dbReference>
<evidence type="ECO:0000256" key="4">
    <source>
        <dbReference type="ARBA" id="ARBA00022729"/>
    </source>
</evidence>
<evidence type="ECO:0000256" key="3">
    <source>
        <dbReference type="ARBA" id="ARBA00012670"/>
    </source>
</evidence>
<comment type="similarity">
    <text evidence="2">Belongs to the glycosyl hydrolase 51 family.</text>
</comment>
<dbReference type="InterPro" id="IPR010720">
    <property type="entry name" value="Alpha-L-AF_C"/>
</dbReference>
<dbReference type="Gene3D" id="2.60.40.1180">
    <property type="entry name" value="Golgi alpha-mannosidase II"/>
    <property type="match status" value="1"/>
</dbReference>
<dbReference type="PANTHER" id="PTHR31776">
    <property type="entry name" value="ALPHA-L-ARABINOFURANOSIDASE 1"/>
    <property type="match status" value="1"/>
</dbReference>
<evidence type="ECO:0000256" key="1">
    <source>
        <dbReference type="ARBA" id="ARBA00001462"/>
    </source>
</evidence>